<evidence type="ECO:0000259" key="3">
    <source>
        <dbReference type="Pfam" id="PF05547"/>
    </source>
</evidence>
<keyword evidence="5" id="KW-1185">Reference proteome</keyword>
<feature type="signal peptide" evidence="2">
    <location>
        <begin position="1"/>
        <end position="29"/>
    </location>
</feature>
<sequence>MIVPKKLYKGLLATIVMVPIALVSTPASAAPPSDPEHPWRRDHWPQAQPWQSDTPMDAAQTMRGRPATPGIEPIDPQNWENPDNMTWADYKKPPGTNWNDPSVKGSQRTFKGALVLLDYPNQPFVVTQPKGSTIFANPSAEAHDVPRDQVAKFYQDFLNTPNELNKGHTIHEYWMEDSGGRIGVELTGFGPYTMPGKDHEYAMEYQRDACPAGDTCTRNLRGDGNAAWLADVGQEGAGQFDFVFYLSAGQDESSTWQEFGMMKFPTKEDVPDAWGPDDPNLPNWSRTRYVEWTSWQAGSTFWPNARFGVDSVQAESSGMGVYAHELSHIFGIADNYNNPYGVPPRRAYTGIWEMLSRGSFNGPGGPHSRWLIPPTGGGSMGAQHMLRNKIKLNMVDEQNVLRLSRPALAQSGLVVADVLARAVQPGQNELSGVNIAFDGADNSTCVTTDPLCDGGGYENYTVEVVDRMGSDSFTPDSGVLLAKTKNQDRSPFEWVIDANPQDIGMTDYVLPDGTKVPITIGDYRQLSDALFHAGTGSGSQYEHVDEANRLHFYVLDLKRNQDGELTYKVAVRSLDGAGPQRRGVKLLPAAGVPTGKNLSSCKFPLFNTGKAAPAQGQHPEDVSAYLGSDVYRLSAEVKGKGWTTQLPNELAAVAFGKHDTVTVNAVREAGGDRLAQVKLTATSESDPTKKMTATCQVIGL</sequence>
<feature type="compositionally biased region" description="Basic and acidic residues" evidence="1">
    <location>
        <begin position="34"/>
        <end position="44"/>
    </location>
</feature>
<protein>
    <submittedName>
        <fullName evidence="4">Immune inhibitor A peptidase M6</fullName>
    </submittedName>
</protein>
<evidence type="ECO:0000256" key="2">
    <source>
        <dbReference type="SAM" id="SignalP"/>
    </source>
</evidence>
<dbReference type="RefSeq" id="WP_246649615.1">
    <property type="nucleotide sequence ID" value="NZ_CP068985.1"/>
</dbReference>
<feature type="region of interest" description="Disordered" evidence="1">
    <location>
        <begin position="26"/>
        <end position="104"/>
    </location>
</feature>
<evidence type="ECO:0000313" key="4">
    <source>
        <dbReference type="EMBL" id="QYC43715.1"/>
    </source>
</evidence>
<proteinExistence type="predicted"/>
<name>A0ABX8U7L3_9ACTN</name>
<feature type="domain" description="Peptidase M6-like" evidence="3">
    <location>
        <begin position="311"/>
        <end position="364"/>
    </location>
</feature>
<accession>A0ABX8U7L3</accession>
<gene>
    <name evidence="4" type="ORF">Nocox_30660</name>
</gene>
<dbReference type="Proteomes" id="UP000824681">
    <property type="component" value="Chromosome"/>
</dbReference>
<dbReference type="NCBIfam" id="TIGR03296">
    <property type="entry name" value="M6dom_TIGR03296"/>
    <property type="match status" value="1"/>
</dbReference>
<organism evidence="4 5">
    <name type="scientific">Nonomuraea coxensis DSM 45129</name>
    <dbReference type="NCBI Taxonomy" id="1122611"/>
    <lineage>
        <taxon>Bacteria</taxon>
        <taxon>Bacillati</taxon>
        <taxon>Actinomycetota</taxon>
        <taxon>Actinomycetes</taxon>
        <taxon>Streptosporangiales</taxon>
        <taxon>Streptosporangiaceae</taxon>
        <taxon>Nonomuraea</taxon>
    </lineage>
</organism>
<feature type="chain" id="PRO_5045581052" evidence="2">
    <location>
        <begin position="30"/>
        <end position="700"/>
    </location>
</feature>
<dbReference type="InterPro" id="IPR008757">
    <property type="entry name" value="Peptidase_M6-like_domain"/>
</dbReference>
<evidence type="ECO:0000313" key="5">
    <source>
        <dbReference type="Proteomes" id="UP000824681"/>
    </source>
</evidence>
<evidence type="ECO:0000256" key="1">
    <source>
        <dbReference type="SAM" id="MobiDB-lite"/>
    </source>
</evidence>
<keyword evidence="2" id="KW-0732">Signal</keyword>
<dbReference type="EMBL" id="CP068985">
    <property type="protein sequence ID" value="QYC43715.1"/>
    <property type="molecule type" value="Genomic_DNA"/>
</dbReference>
<dbReference type="Pfam" id="PF05547">
    <property type="entry name" value="Peptidase_M6"/>
    <property type="match status" value="1"/>
</dbReference>
<reference evidence="4 5" key="1">
    <citation type="journal article" date="2021" name="ACS Chem. Biol.">
        <title>Genomic-Led Discovery of a Novel Glycopeptide Antibiotic by Nonomuraea coxensis DSM 45129.</title>
        <authorList>
            <person name="Yushchuk O."/>
            <person name="Vior N.M."/>
            <person name="Andreo-Vidal A."/>
            <person name="Berini F."/>
            <person name="Ruckert C."/>
            <person name="Busche T."/>
            <person name="Binda E."/>
            <person name="Kalinowski J."/>
            <person name="Truman A.W."/>
            <person name="Marinelli F."/>
        </authorList>
    </citation>
    <scope>NUCLEOTIDE SEQUENCE [LARGE SCALE GENOMIC DNA]</scope>
    <source>
        <strain evidence="4 5">DSM 45129</strain>
    </source>
</reference>